<feature type="non-terminal residue" evidence="1">
    <location>
        <position position="1"/>
    </location>
</feature>
<protein>
    <submittedName>
        <fullName evidence="1">Uncharacterized protein</fullName>
    </submittedName>
</protein>
<comment type="caution">
    <text evidence="1">The sequence shown here is derived from an EMBL/GenBank/DDBJ whole genome shotgun (WGS) entry which is preliminary data.</text>
</comment>
<proteinExistence type="predicted"/>
<name>A0AAV5S6I8_9BILA</name>
<evidence type="ECO:0000313" key="1">
    <source>
        <dbReference type="EMBL" id="GMS78387.1"/>
    </source>
</evidence>
<keyword evidence="2" id="KW-1185">Reference proteome</keyword>
<dbReference type="EMBL" id="BTSX01000001">
    <property type="protein sequence ID" value="GMS78387.1"/>
    <property type="molecule type" value="Genomic_DNA"/>
</dbReference>
<gene>
    <name evidence="1" type="ORF">PENTCL1PPCAC_562</name>
</gene>
<sequence>KTNEQLLYVISWTNSEGKSATTPLRISQLLKVIRIFHQELQRCGHRLHEDEMRSMSNLHKSQY</sequence>
<dbReference type="AlphaFoldDB" id="A0AAV5S6I8"/>
<accession>A0AAV5S6I8</accession>
<dbReference type="Proteomes" id="UP001432027">
    <property type="component" value="Unassembled WGS sequence"/>
</dbReference>
<reference evidence="1" key="1">
    <citation type="submission" date="2023-10" db="EMBL/GenBank/DDBJ databases">
        <title>Genome assembly of Pristionchus species.</title>
        <authorList>
            <person name="Yoshida K."/>
            <person name="Sommer R.J."/>
        </authorList>
    </citation>
    <scope>NUCLEOTIDE SEQUENCE</scope>
    <source>
        <strain evidence="1">RS0144</strain>
    </source>
</reference>
<organism evidence="1 2">
    <name type="scientific">Pristionchus entomophagus</name>
    <dbReference type="NCBI Taxonomy" id="358040"/>
    <lineage>
        <taxon>Eukaryota</taxon>
        <taxon>Metazoa</taxon>
        <taxon>Ecdysozoa</taxon>
        <taxon>Nematoda</taxon>
        <taxon>Chromadorea</taxon>
        <taxon>Rhabditida</taxon>
        <taxon>Rhabditina</taxon>
        <taxon>Diplogasteromorpha</taxon>
        <taxon>Diplogasteroidea</taxon>
        <taxon>Neodiplogasteridae</taxon>
        <taxon>Pristionchus</taxon>
    </lineage>
</organism>
<evidence type="ECO:0000313" key="2">
    <source>
        <dbReference type="Proteomes" id="UP001432027"/>
    </source>
</evidence>